<evidence type="ECO:0000256" key="1">
    <source>
        <dbReference type="SAM" id="Phobius"/>
    </source>
</evidence>
<organism evidence="2 3">
    <name type="scientific">Polaribacter aquimarinus</name>
    <dbReference type="NCBI Taxonomy" id="2100726"/>
    <lineage>
        <taxon>Bacteria</taxon>
        <taxon>Pseudomonadati</taxon>
        <taxon>Bacteroidota</taxon>
        <taxon>Flavobacteriia</taxon>
        <taxon>Flavobacteriales</taxon>
        <taxon>Flavobacteriaceae</taxon>
    </lineage>
</organism>
<feature type="transmembrane region" description="Helical" evidence="1">
    <location>
        <begin position="32"/>
        <end position="51"/>
    </location>
</feature>
<keyword evidence="3" id="KW-1185">Reference proteome</keyword>
<feature type="transmembrane region" description="Helical" evidence="1">
    <location>
        <begin position="7"/>
        <end position="26"/>
    </location>
</feature>
<comment type="caution">
    <text evidence="2">The sequence shown here is derived from an EMBL/GenBank/DDBJ whole genome shotgun (WGS) entry which is preliminary data.</text>
</comment>
<feature type="transmembrane region" description="Helical" evidence="1">
    <location>
        <begin position="63"/>
        <end position="86"/>
    </location>
</feature>
<proteinExistence type="predicted"/>
<gene>
    <name evidence="2" type="ORF">DIS07_14535</name>
</gene>
<dbReference type="Proteomes" id="UP000245670">
    <property type="component" value="Unassembled WGS sequence"/>
</dbReference>
<feature type="transmembrane region" description="Helical" evidence="1">
    <location>
        <begin position="92"/>
        <end position="111"/>
    </location>
</feature>
<reference evidence="2 3" key="1">
    <citation type="submission" date="2018-05" db="EMBL/GenBank/DDBJ databases">
        <title>Polaribacter aquimarinus sp. nov., isolated from sediment in a sediment of sea.</title>
        <authorList>
            <person name="Lu D."/>
        </authorList>
    </citation>
    <scope>NUCLEOTIDE SEQUENCE [LARGE SCALE GENOMIC DNA]</scope>
    <source>
        <strain evidence="2 3">ZY113</strain>
    </source>
</reference>
<keyword evidence="1" id="KW-1133">Transmembrane helix</keyword>
<dbReference type="EMBL" id="QFFG01000007">
    <property type="protein sequence ID" value="PWG04177.1"/>
    <property type="molecule type" value="Genomic_DNA"/>
</dbReference>
<keyword evidence="1" id="KW-0812">Transmembrane</keyword>
<evidence type="ECO:0000313" key="3">
    <source>
        <dbReference type="Proteomes" id="UP000245670"/>
    </source>
</evidence>
<accession>A0A2U2J780</accession>
<protein>
    <submittedName>
        <fullName evidence="2">Uncharacterized protein</fullName>
    </submittedName>
</protein>
<evidence type="ECO:0000313" key="2">
    <source>
        <dbReference type="EMBL" id="PWG04177.1"/>
    </source>
</evidence>
<sequence length="118" mass="14195">MTWINRVLMIPFIITLMLGVIDFGFFYYSALIALLIGPFQFFSFLLTTMYYRKVKKINRGYLVIYGCLVIVYFVYSYLLIGVYELFDRIDLIRIIIWTTPVFLSFFWTYILESIKKEL</sequence>
<name>A0A2U2J780_9FLAO</name>
<dbReference type="AlphaFoldDB" id="A0A2U2J780"/>
<keyword evidence="1" id="KW-0472">Membrane</keyword>